<accession>A0A8H8CZF9</accession>
<name>A0A8H8CZF9_AJECA</name>
<sequence length="100" mass="11562">MSNSMVRRGRQNARGTDEVRDYARAQTGLKSKRTRKEINNNSAQPRPLPSSKLRHLKKGGAKKEGEKQEQTYMRMRTRRYNGRGKTNQDTKKARNQLSEG</sequence>
<protein>
    <submittedName>
        <fullName evidence="2">Uncharacterized protein</fullName>
    </submittedName>
</protein>
<reference evidence="2 3" key="1">
    <citation type="submission" date="2021-01" db="EMBL/GenBank/DDBJ databases">
        <title>Chromosome-level genome assembly of a human fungal pathogen reveals clustering of transcriptionally co-regulated genes.</title>
        <authorList>
            <person name="Voorhies M."/>
            <person name="Cohen S."/>
            <person name="Shea T.P."/>
            <person name="Petrus S."/>
            <person name="Munoz J.F."/>
            <person name="Poplawski S."/>
            <person name="Goldman W.E."/>
            <person name="Michael T."/>
            <person name="Cuomo C.A."/>
            <person name="Sil A."/>
            <person name="Beyhan S."/>
        </authorList>
    </citation>
    <scope>NUCLEOTIDE SEQUENCE [LARGE SCALE GENOMIC DNA]</scope>
    <source>
        <strain evidence="2 3">G184AR</strain>
    </source>
</reference>
<dbReference type="Proteomes" id="UP000670092">
    <property type="component" value="Unassembled WGS sequence"/>
</dbReference>
<dbReference type="VEuPathDB" id="FungiDB:I7I52_06703"/>
<dbReference type="EMBL" id="JAEVHI010000003">
    <property type="protein sequence ID" value="KAG5296146.1"/>
    <property type="molecule type" value="Genomic_DNA"/>
</dbReference>
<evidence type="ECO:0000313" key="3">
    <source>
        <dbReference type="Proteomes" id="UP000670092"/>
    </source>
</evidence>
<feature type="region of interest" description="Disordered" evidence="1">
    <location>
        <begin position="1"/>
        <end position="100"/>
    </location>
</feature>
<proteinExistence type="predicted"/>
<gene>
    <name evidence="2" type="ORF">I7I52_06703</name>
</gene>
<comment type="caution">
    <text evidence="2">The sequence shown here is derived from an EMBL/GenBank/DDBJ whole genome shotgun (WGS) entry which is preliminary data.</text>
</comment>
<dbReference type="AlphaFoldDB" id="A0A8H8CZF9"/>
<evidence type="ECO:0000256" key="1">
    <source>
        <dbReference type="SAM" id="MobiDB-lite"/>
    </source>
</evidence>
<organism evidence="2 3">
    <name type="scientific">Ajellomyces capsulatus</name>
    <name type="common">Darling's disease fungus</name>
    <name type="synonym">Histoplasma capsulatum</name>
    <dbReference type="NCBI Taxonomy" id="5037"/>
    <lineage>
        <taxon>Eukaryota</taxon>
        <taxon>Fungi</taxon>
        <taxon>Dikarya</taxon>
        <taxon>Ascomycota</taxon>
        <taxon>Pezizomycotina</taxon>
        <taxon>Eurotiomycetes</taxon>
        <taxon>Eurotiomycetidae</taxon>
        <taxon>Onygenales</taxon>
        <taxon>Ajellomycetaceae</taxon>
        <taxon>Histoplasma</taxon>
    </lineage>
</organism>
<evidence type="ECO:0000313" key="2">
    <source>
        <dbReference type="EMBL" id="KAG5296146.1"/>
    </source>
</evidence>